<protein>
    <submittedName>
        <fullName evidence="2">Tim44-like domain protein</fullName>
    </submittedName>
</protein>
<dbReference type="OrthoDB" id="9780873at2"/>
<reference evidence="2 3" key="1">
    <citation type="submission" date="2019-02" db="EMBL/GenBank/DDBJ databases">
        <title>Deep-cultivation of Planctomycetes and their phenomic and genomic characterization uncovers novel biology.</title>
        <authorList>
            <person name="Wiegand S."/>
            <person name="Jogler M."/>
            <person name="Boedeker C."/>
            <person name="Pinto D."/>
            <person name="Vollmers J."/>
            <person name="Rivas-Marin E."/>
            <person name="Kohn T."/>
            <person name="Peeters S.H."/>
            <person name="Heuer A."/>
            <person name="Rast P."/>
            <person name="Oberbeckmann S."/>
            <person name="Bunk B."/>
            <person name="Jeske O."/>
            <person name="Meyerdierks A."/>
            <person name="Storesund J.E."/>
            <person name="Kallscheuer N."/>
            <person name="Luecker S."/>
            <person name="Lage O.M."/>
            <person name="Pohl T."/>
            <person name="Merkel B.J."/>
            <person name="Hornburger P."/>
            <person name="Mueller R.-W."/>
            <person name="Bruemmer F."/>
            <person name="Labrenz M."/>
            <person name="Spormann A.M."/>
            <person name="Op den Camp H."/>
            <person name="Overmann J."/>
            <person name="Amann R."/>
            <person name="Jetten M.S.M."/>
            <person name="Mascher T."/>
            <person name="Medema M.H."/>
            <person name="Devos D.P."/>
            <person name="Kaster A.-K."/>
            <person name="Ovreas L."/>
            <person name="Rohde M."/>
            <person name="Galperin M.Y."/>
            <person name="Jogler C."/>
        </authorList>
    </citation>
    <scope>NUCLEOTIDE SEQUENCE [LARGE SCALE GENOMIC DNA]</scope>
    <source>
        <strain evidence="2 3">Mal48</strain>
    </source>
</reference>
<dbReference type="InterPro" id="IPR029024">
    <property type="entry name" value="TerB-like"/>
</dbReference>
<dbReference type="Pfam" id="PF05099">
    <property type="entry name" value="TerB"/>
    <property type="match status" value="1"/>
</dbReference>
<dbReference type="PANTHER" id="PTHR41542">
    <property type="entry name" value="BLL5807 PROTEIN"/>
    <property type="match status" value="1"/>
</dbReference>
<keyword evidence="3" id="KW-1185">Reference proteome</keyword>
<sequence>MNRFQRATFLNFLIFTAVLVSACFVLPHEVWARAGGGGSYGGGGGGGSGGSGGSGGGGGELIYLLFWLCWHHPLIGIPLAIAMGFLMYHGGDRVKQGHITQTIRRGRRHQQDRLRDQTLNKIQQTDPTFELPAFLGRVKTAFEKIQHAWSEQDLHEVRSFISDGIHERFTLQIAMQKSEGIRNVMERVAVHNLEVVALFANENFETIHVQVKASAVDYNANLKTGKRIGEKSTSTFTEYWSFHRRPGAESIQGDGAIEGNCPRCGSLLKIVDKAECQSCGAQVNSGEFDWVLAEITQEQEWNVPQNEYLIPGITELKENDRGLSIQHLEDRVSVMFWRLKSAEFYNDLSYAEPIATPEFCDSFRNGLNPKEFWKDPAVGKVEMMDVKTGDNNTPDRIRVKVRWSGSLLEKINRKRTRVLRGQAIFTHVYTLIRDHNVQSIADATFTSAGCSNCGAPINVNKAGECVYCGTVLNTGKHDWVLDDVSPYLAVHAYQQDLSIPLAAGNLTGGQLDAHADSGLSLAVLAKVMLIDGDFNEKERAAIYRLGARRGLSTERVDEYIQHASARSTNIPTPEDPRQASAYLEQLIHVVLADGQITRQEKTLLKKFADHVGLADADVKMAINRERKRSYQAARQELRHTGQST</sequence>
<dbReference type="RefSeq" id="WP_145199114.1">
    <property type="nucleotide sequence ID" value="NZ_CP036267.1"/>
</dbReference>
<accession>A0A517QNI3</accession>
<evidence type="ECO:0000313" key="2">
    <source>
        <dbReference type="EMBL" id="QDT33193.1"/>
    </source>
</evidence>
<dbReference type="Pfam" id="PF04280">
    <property type="entry name" value="Tim44"/>
    <property type="match status" value="1"/>
</dbReference>
<dbReference type="Gene3D" id="3.10.450.240">
    <property type="match status" value="1"/>
</dbReference>
<dbReference type="SMART" id="SM00978">
    <property type="entry name" value="Tim44"/>
    <property type="match status" value="1"/>
</dbReference>
<dbReference type="SUPFAM" id="SSF158682">
    <property type="entry name" value="TerB-like"/>
    <property type="match status" value="1"/>
</dbReference>
<dbReference type="PANTHER" id="PTHR41542:SF1">
    <property type="entry name" value="BLL5807 PROTEIN"/>
    <property type="match status" value="1"/>
</dbReference>
<gene>
    <name evidence="2" type="ORF">Mal48_24460</name>
</gene>
<evidence type="ECO:0000259" key="1">
    <source>
        <dbReference type="SMART" id="SM00978"/>
    </source>
</evidence>
<name>A0A517QNI3_9PLAN</name>
<dbReference type="CDD" id="cd07177">
    <property type="entry name" value="terB_like"/>
    <property type="match status" value="1"/>
</dbReference>
<dbReference type="InterPro" id="IPR007379">
    <property type="entry name" value="Tim44-like_dom"/>
</dbReference>
<proteinExistence type="predicted"/>
<feature type="domain" description="Tim44-like" evidence="1">
    <location>
        <begin position="115"/>
        <end position="297"/>
    </location>
</feature>
<organism evidence="2 3">
    <name type="scientific">Thalassoglobus polymorphus</name>
    <dbReference type="NCBI Taxonomy" id="2527994"/>
    <lineage>
        <taxon>Bacteria</taxon>
        <taxon>Pseudomonadati</taxon>
        <taxon>Planctomycetota</taxon>
        <taxon>Planctomycetia</taxon>
        <taxon>Planctomycetales</taxon>
        <taxon>Planctomycetaceae</taxon>
        <taxon>Thalassoglobus</taxon>
    </lineage>
</organism>
<dbReference type="SUPFAM" id="SSF54427">
    <property type="entry name" value="NTF2-like"/>
    <property type="match status" value="1"/>
</dbReference>
<dbReference type="KEGG" id="tpol:Mal48_24460"/>
<evidence type="ECO:0000313" key="3">
    <source>
        <dbReference type="Proteomes" id="UP000315724"/>
    </source>
</evidence>
<dbReference type="PROSITE" id="PS51257">
    <property type="entry name" value="PROKAR_LIPOPROTEIN"/>
    <property type="match status" value="1"/>
</dbReference>
<dbReference type="Gene3D" id="1.10.3680.10">
    <property type="entry name" value="TerB-like"/>
    <property type="match status" value="1"/>
</dbReference>
<dbReference type="InterPro" id="IPR007791">
    <property type="entry name" value="DjlA_N"/>
</dbReference>
<dbReference type="EMBL" id="CP036267">
    <property type="protein sequence ID" value="QDT33193.1"/>
    <property type="molecule type" value="Genomic_DNA"/>
</dbReference>
<dbReference type="AlphaFoldDB" id="A0A517QNI3"/>
<dbReference type="InterPro" id="IPR032710">
    <property type="entry name" value="NTF2-like_dom_sf"/>
</dbReference>
<dbReference type="Proteomes" id="UP000315724">
    <property type="component" value="Chromosome"/>
</dbReference>